<feature type="signal peptide" evidence="10">
    <location>
        <begin position="1"/>
        <end position="21"/>
    </location>
</feature>
<feature type="chain" id="PRO_5002934567" description="SRCR domain-containing protein" evidence="10">
    <location>
        <begin position="22"/>
        <end position="317"/>
    </location>
</feature>
<dbReference type="InterPro" id="IPR036772">
    <property type="entry name" value="SRCR-like_dom_sf"/>
</dbReference>
<dbReference type="PRINTS" id="PR00258">
    <property type="entry name" value="SPERACTRCPTR"/>
</dbReference>
<feature type="disulfide bond" evidence="9">
    <location>
        <begin position="200"/>
        <end position="210"/>
    </location>
</feature>
<keyword evidence="2" id="KW-0964">Secreted</keyword>
<reference evidence="13" key="1">
    <citation type="journal article" date="2008" name="Nature">
        <title>The amphioxus genome and the evolution of the chordate karyotype.</title>
        <authorList>
            <consortium name="US DOE Joint Genome Institute (JGI-PGF)"/>
            <person name="Putnam N.H."/>
            <person name="Butts T."/>
            <person name="Ferrier D.E.K."/>
            <person name="Furlong R.F."/>
            <person name="Hellsten U."/>
            <person name="Kawashima T."/>
            <person name="Robinson-Rechavi M."/>
            <person name="Shoguchi E."/>
            <person name="Terry A."/>
            <person name="Yu J.-K."/>
            <person name="Benito-Gutierrez E.L."/>
            <person name="Dubchak I."/>
            <person name="Garcia-Fernandez J."/>
            <person name="Gibson-Brown J.J."/>
            <person name="Grigoriev I.V."/>
            <person name="Horton A.C."/>
            <person name="de Jong P.J."/>
            <person name="Jurka J."/>
            <person name="Kapitonov V.V."/>
            <person name="Kohara Y."/>
            <person name="Kuroki Y."/>
            <person name="Lindquist E."/>
            <person name="Lucas S."/>
            <person name="Osoegawa K."/>
            <person name="Pennacchio L.A."/>
            <person name="Salamov A.A."/>
            <person name="Satou Y."/>
            <person name="Sauka-Spengler T."/>
            <person name="Schmutz J."/>
            <person name="Shin-I T."/>
            <person name="Toyoda A."/>
            <person name="Bronner-Fraser M."/>
            <person name="Fujiyama A."/>
            <person name="Holland L.Z."/>
            <person name="Holland P.W.H."/>
            <person name="Satoh N."/>
            <person name="Rokhsar D.S."/>
        </authorList>
    </citation>
    <scope>NUCLEOTIDE SEQUENCE [LARGE SCALE GENOMIC DNA]</scope>
    <source>
        <strain evidence="13">S238N-H82</strain>
        <tissue evidence="13">Testes</tissue>
    </source>
</reference>
<dbReference type="PANTHER" id="PTHR48071">
    <property type="entry name" value="SRCR DOMAIN-CONTAINING PROTEIN"/>
    <property type="match status" value="1"/>
</dbReference>
<keyword evidence="4 10" id="KW-0732">Signal</keyword>
<feature type="disulfide bond" evidence="8">
    <location>
        <begin position="101"/>
        <end position="124"/>
    </location>
</feature>
<dbReference type="Pfam" id="PF00530">
    <property type="entry name" value="SRCR"/>
    <property type="match status" value="1"/>
</dbReference>
<feature type="domain" description="Kringle" evidence="11">
    <location>
        <begin position="63"/>
        <end position="129"/>
    </location>
</feature>
<evidence type="ECO:0000256" key="4">
    <source>
        <dbReference type="ARBA" id="ARBA00022729"/>
    </source>
</evidence>
<sequence>MSAWIFMIVAFSCVIPSGSRSKDDLCEAKVQGTKTYAFVGRPQFNSPIYRDGGALQPKPDLETTAMDKNGKTCQRWDSQTPHTHNKRPDWYPVSGLEQNFCRNPDGKPAVWCHTTDPGTTWEYCDVTICGILLVGGSSPSEGRVEVYYDGQWGTVCDDEFDINDAHVICRQLGYGGAAEVKSAADFGTGSGQIWLDNLACGGSESSIEYCRHNGWGSHNCGHGEDAGVVCSDATLYSCQPTPTRTCGLSGPPLIGCELRGCCFDVDIFSSKPYGLWCLFSISSDQLLRIDTMISPERLVKNDTAKLVEVFYPPLVIL</sequence>
<dbReference type="Gene3D" id="2.40.20.10">
    <property type="entry name" value="Plasminogen Kringle 4"/>
    <property type="match status" value="1"/>
</dbReference>
<evidence type="ECO:0000256" key="3">
    <source>
        <dbReference type="ARBA" id="ARBA00022572"/>
    </source>
</evidence>
<dbReference type="FunFam" id="2.40.20.10:FF:000071">
    <property type="entry name" value="Uncharacterized protein"/>
    <property type="match status" value="1"/>
</dbReference>
<name>C3ZFX5_BRAFL</name>
<dbReference type="InterPro" id="IPR013806">
    <property type="entry name" value="Kringle-like"/>
</dbReference>
<evidence type="ECO:0000256" key="7">
    <source>
        <dbReference type="ARBA" id="ARBA00023180"/>
    </source>
</evidence>
<keyword evidence="3 8" id="KW-0420">Kringle</keyword>
<dbReference type="PRINTS" id="PR00018">
    <property type="entry name" value="KRINGLE"/>
</dbReference>
<dbReference type="InterPro" id="IPR018056">
    <property type="entry name" value="Kringle_CS"/>
</dbReference>
<evidence type="ECO:0000259" key="12">
    <source>
        <dbReference type="PROSITE" id="PS50287"/>
    </source>
</evidence>
<dbReference type="Gene3D" id="3.10.250.10">
    <property type="entry name" value="SRCR-like domain"/>
    <property type="match status" value="1"/>
</dbReference>
<evidence type="ECO:0000256" key="9">
    <source>
        <dbReference type="PROSITE-ProRule" id="PRU00196"/>
    </source>
</evidence>
<evidence type="ECO:0000313" key="13">
    <source>
        <dbReference type="EMBL" id="EEN48613.1"/>
    </source>
</evidence>
<dbReference type="PANTHER" id="PTHR48071:SF24">
    <property type="entry name" value="DELETED IN MALIGNANT BRAIN TUMORS 1 PROTEIN-LIKE"/>
    <property type="match status" value="1"/>
</dbReference>
<feature type="disulfide bond" evidence="9">
    <location>
        <begin position="156"/>
        <end position="220"/>
    </location>
</feature>
<evidence type="ECO:0000256" key="8">
    <source>
        <dbReference type="PROSITE-ProRule" id="PRU00121"/>
    </source>
</evidence>
<dbReference type="PROSITE" id="PS00021">
    <property type="entry name" value="KRINGLE_1"/>
    <property type="match status" value="1"/>
</dbReference>
<protein>
    <recommendedName>
        <fullName evidence="14">SRCR domain-containing protein</fullName>
    </recommendedName>
</protein>
<dbReference type="InterPro" id="IPR038178">
    <property type="entry name" value="Kringle_sf"/>
</dbReference>
<dbReference type="InParanoid" id="C3ZFX5"/>
<feature type="disulfide bond" evidence="8">
    <location>
        <begin position="73"/>
        <end position="112"/>
    </location>
</feature>
<dbReference type="eggNOG" id="ENOG502QU48">
    <property type="taxonomic scope" value="Eukaryota"/>
</dbReference>
<dbReference type="SMART" id="SM00130">
    <property type="entry name" value="KR"/>
    <property type="match status" value="1"/>
</dbReference>
<feature type="disulfide bond" evidence="9">
    <location>
        <begin position="169"/>
        <end position="230"/>
    </location>
</feature>
<accession>C3ZFX5</accession>
<dbReference type="InterPro" id="IPR000001">
    <property type="entry name" value="Kringle"/>
</dbReference>
<dbReference type="SUPFAM" id="SSF57440">
    <property type="entry name" value="Kringle-like"/>
    <property type="match status" value="1"/>
</dbReference>
<dbReference type="SUPFAM" id="SSF56487">
    <property type="entry name" value="SRCR-like"/>
    <property type="match status" value="1"/>
</dbReference>
<organism>
    <name type="scientific">Branchiostoma floridae</name>
    <name type="common">Florida lancelet</name>
    <name type="synonym">Amphioxus</name>
    <dbReference type="NCBI Taxonomy" id="7739"/>
    <lineage>
        <taxon>Eukaryota</taxon>
        <taxon>Metazoa</taxon>
        <taxon>Chordata</taxon>
        <taxon>Cephalochordata</taxon>
        <taxon>Leptocardii</taxon>
        <taxon>Amphioxiformes</taxon>
        <taxon>Branchiostomatidae</taxon>
        <taxon>Branchiostoma</taxon>
    </lineage>
</organism>
<keyword evidence="5" id="KW-0677">Repeat</keyword>
<evidence type="ECO:0000256" key="5">
    <source>
        <dbReference type="ARBA" id="ARBA00022737"/>
    </source>
</evidence>
<evidence type="ECO:0000256" key="1">
    <source>
        <dbReference type="ARBA" id="ARBA00004613"/>
    </source>
</evidence>
<dbReference type="PROSITE" id="PS50070">
    <property type="entry name" value="KRINGLE_2"/>
    <property type="match status" value="1"/>
</dbReference>
<feature type="domain" description="SRCR" evidence="12">
    <location>
        <begin position="131"/>
        <end position="231"/>
    </location>
</feature>
<keyword evidence="6 9" id="KW-1015">Disulfide bond</keyword>
<comment type="subcellular location">
    <subcellularLocation>
        <location evidence="1">Secreted</location>
    </subcellularLocation>
</comment>
<dbReference type="PROSITE" id="PS00420">
    <property type="entry name" value="SRCR_1"/>
    <property type="match status" value="1"/>
</dbReference>
<dbReference type="CDD" id="cd00108">
    <property type="entry name" value="KR"/>
    <property type="match status" value="1"/>
</dbReference>
<gene>
    <name evidence="13" type="ORF">BRAFLDRAFT_68925</name>
</gene>
<dbReference type="PROSITE" id="PS50287">
    <property type="entry name" value="SRCR_2"/>
    <property type="match status" value="1"/>
</dbReference>
<evidence type="ECO:0000256" key="10">
    <source>
        <dbReference type="SAM" id="SignalP"/>
    </source>
</evidence>
<evidence type="ECO:0000256" key="2">
    <source>
        <dbReference type="ARBA" id="ARBA00022525"/>
    </source>
</evidence>
<proteinExistence type="predicted"/>
<dbReference type="FunFam" id="3.10.250.10:FF:000006">
    <property type="entry name" value="neurotrypsin isoform X2"/>
    <property type="match status" value="1"/>
</dbReference>
<dbReference type="GO" id="GO:0005576">
    <property type="term" value="C:extracellular region"/>
    <property type="evidence" value="ECO:0007669"/>
    <property type="project" value="UniProtKB-SubCell"/>
</dbReference>
<dbReference type="Pfam" id="PF00051">
    <property type="entry name" value="Kringle"/>
    <property type="match status" value="1"/>
</dbReference>
<evidence type="ECO:0008006" key="14">
    <source>
        <dbReference type="Google" id="ProtNLM"/>
    </source>
</evidence>
<evidence type="ECO:0000256" key="6">
    <source>
        <dbReference type="ARBA" id="ARBA00023157"/>
    </source>
</evidence>
<dbReference type="SMART" id="SM00202">
    <property type="entry name" value="SR"/>
    <property type="match status" value="1"/>
</dbReference>
<dbReference type="GO" id="GO:0016020">
    <property type="term" value="C:membrane"/>
    <property type="evidence" value="ECO:0007669"/>
    <property type="project" value="InterPro"/>
</dbReference>
<keyword evidence="7" id="KW-0325">Glycoprotein</keyword>
<dbReference type="InterPro" id="IPR001190">
    <property type="entry name" value="SRCR"/>
</dbReference>
<dbReference type="EMBL" id="GG666615">
    <property type="protein sequence ID" value="EEN48613.1"/>
    <property type="molecule type" value="Genomic_DNA"/>
</dbReference>
<evidence type="ECO:0000259" key="11">
    <source>
        <dbReference type="PROSITE" id="PS50070"/>
    </source>
</evidence>
<comment type="caution">
    <text evidence="8">Lacks conserved residue(s) required for the propagation of feature annotation.</text>
</comment>
<dbReference type="AlphaFoldDB" id="C3ZFX5"/>